<dbReference type="SUPFAM" id="SSF53474">
    <property type="entry name" value="alpha/beta-Hydrolases"/>
    <property type="match status" value="1"/>
</dbReference>
<organism evidence="1 2">
    <name type="scientific">Mucilaginibacter auburnensis</name>
    <dbReference type="NCBI Taxonomy" id="1457233"/>
    <lineage>
        <taxon>Bacteria</taxon>
        <taxon>Pseudomonadati</taxon>
        <taxon>Bacteroidota</taxon>
        <taxon>Sphingobacteriia</taxon>
        <taxon>Sphingobacteriales</taxon>
        <taxon>Sphingobacteriaceae</taxon>
        <taxon>Mucilaginibacter</taxon>
    </lineage>
</organism>
<protein>
    <submittedName>
        <fullName evidence="1">Uncharacterized protein</fullName>
    </submittedName>
</protein>
<gene>
    <name evidence="1" type="ORF">CLV57_0494</name>
</gene>
<dbReference type="AlphaFoldDB" id="A0A2H9VRS3"/>
<dbReference type="InterPro" id="IPR029058">
    <property type="entry name" value="AB_hydrolase_fold"/>
</dbReference>
<evidence type="ECO:0000313" key="1">
    <source>
        <dbReference type="EMBL" id="PJJ83511.1"/>
    </source>
</evidence>
<comment type="caution">
    <text evidence="1">The sequence shown here is derived from an EMBL/GenBank/DDBJ whole genome shotgun (WGS) entry which is preliminary data.</text>
</comment>
<sequence>MDPHTERYESINPYLYAFNNPARFIDIKGRDPGDIIILFTGANIGWASQQGPTPVIDRLMQDFAPLRKDFTISVQYHTQYNLGDDESVADAMDAIDHSLRINPKAKIVIYGYSYGGVLANYLAKKLDEANVKVDLLVTVDAANGQGSNKVNRKISKNVKKNLNYFQKNKARSFLGRIVGSHGDKNIESTPGQVVNNDMSGAMYGGQSVDHSTMDEATEGTVANAILNFFNSVQDGKKTISGDELKKQINNQ</sequence>
<name>A0A2H9VRS3_9SPHI</name>
<dbReference type="EMBL" id="PGFJ01000001">
    <property type="protein sequence ID" value="PJJ83511.1"/>
    <property type="molecule type" value="Genomic_DNA"/>
</dbReference>
<dbReference type="Proteomes" id="UP000242687">
    <property type="component" value="Unassembled WGS sequence"/>
</dbReference>
<accession>A0A2H9VRS3</accession>
<dbReference type="Gene3D" id="3.40.50.1820">
    <property type="entry name" value="alpha/beta hydrolase"/>
    <property type="match status" value="1"/>
</dbReference>
<reference evidence="1 2" key="1">
    <citation type="submission" date="2017-11" db="EMBL/GenBank/DDBJ databases">
        <title>Genomic Encyclopedia of Archaeal and Bacterial Type Strains, Phase II (KMG-II): From Individual Species to Whole Genera.</title>
        <authorList>
            <person name="Goeker M."/>
        </authorList>
    </citation>
    <scope>NUCLEOTIDE SEQUENCE [LARGE SCALE GENOMIC DNA]</scope>
    <source>
        <strain evidence="1 2">DSM 28175</strain>
    </source>
</reference>
<keyword evidence="2" id="KW-1185">Reference proteome</keyword>
<evidence type="ECO:0000313" key="2">
    <source>
        <dbReference type="Proteomes" id="UP000242687"/>
    </source>
</evidence>
<proteinExistence type="predicted"/>